<keyword evidence="1" id="KW-0472">Membrane</keyword>
<feature type="transmembrane region" description="Helical" evidence="1">
    <location>
        <begin position="228"/>
        <end position="249"/>
    </location>
</feature>
<accession>A0ABX0URK2</accession>
<evidence type="ECO:0000313" key="3">
    <source>
        <dbReference type="Proteomes" id="UP001179181"/>
    </source>
</evidence>
<feature type="transmembrane region" description="Helical" evidence="1">
    <location>
        <begin position="12"/>
        <end position="33"/>
    </location>
</feature>
<comment type="caution">
    <text evidence="2">The sequence shown here is derived from an EMBL/GenBank/DDBJ whole genome shotgun (WGS) entry which is preliminary data.</text>
</comment>
<keyword evidence="3" id="KW-1185">Reference proteome</keyword>
<feature type="transmembrane region" description="Helical" evidence="1">
    <location>
        <begin position="204"/>
        <end position="221"/>
    </location>
</feature>
<keyword evidence="1" id="KW-0812">Transmembrane</keyword>
<dbReference type="EMBL" id="JAASQJ010000003">
    <property type="protein sequence ID" value="NIJ54549.1"/>
    <property type="molecule type" value="Genomic_DNA"/>
</dbReference>
<feature type="transmembrane region" description="Helical" evidence="1">
    <location>
        <begin position="148"/>
        <end position="167"/>
    </location>
</feature>
<sequence>MKNKIPITPGANLATILATLFLIILPFLVGTWISNYTPYLEGNSFQSYVIIWIVTSIVTVAIALPSFKYFHQSFEKIPVGGILLFLLACPIIGIYGLASAPDLSLKMLEHPEREHFRYSLLFIAEILFAGFILFLFRSELLTIKKSIRWIMTVIFIMVFAEFTWEFTHHYLYPEGLREWLGQGKNADEFGKNYDNFNAITFGSIGRYFQFISIIWLSLYLYKLRQIKIWSPIILILISLLGIVSATLILVTKMNLPKGFEFLFLFFIPGIPFILLYWLGVALVTKFKKSEIQPEKDHAPRAFYSKL</sequence>
<proteinExistence type="predicted"/>
<protein>
    <submittedName>
        <fullName evidence="2">Uncharacterized protein</fullName>
    </submittedName>
</protein>
<feature type="transmembrane region" description="Helical" evidence="1">
    <location>
        <begin position="45"/>
        <end position="67"/>
    </location>
</feature>
<reference evidence="2 3" key="1">
    <citation type="submission" date="2020-03" db="EMBL/GenBank/DDBJ databases">
        <title>Genomic Encyclopedia of Type Strains, Phase IV (KMG-IV): sequencing the most valuable type-strain genomes for metagenomic binning, comparative biology and taxonomic classification.</title>
        <authorList>
            <person name="Goeker M."/>
        </authorList>
    </citation>
    <scope>NUCLEOTIDE SEQUENCE [LARGE SCALE GENOMIC DNA]</scope>
    <source>
        <strain evidence="2 3">DSM 102865</strain>
    </source>
</reference>
<feature type="transmembrane region" description="Helical" evidence="1">
    <location>
        <begin position="261"/>
        <end position="283"/>
    </location>
</feature>
<dbReference type="Proteomes" id="UP001179181">
    <property type="component" value="Unassembled WGS sequence"/>
</dbReference>
<keyword evidence="1" id="KW-1133">Transmembrane helix</keyword>
<evidence type="ECO:0000313" key="2">
    <source>
        <dbReference type="EMBL" id="NIJ54549.1"/>
    </source>
</evidence>
<feature type="transmembrane region" description="Helical" evidence="1">
    <location>
        <begin position="79"/>
        <end position="98"/>
    </location>
</feature>
<organism evidence="2 3">
    <name type="scientific">Dyadobacter arcticus</name>
    <dbReference type="NCBI Taxonomy" id="1078754"/>
    <lineage>
        <taxon>Bacteria</taxon>
        <taxon>Pseudomonadati</taxon>
        <taxon>Bacteroidota</taxon>
        <taxon>Cytophagia</taxon>
        <taxon>Cytophagales</taxon>
        <taxon>Spirosomataceae</taxon>
        <taxon>Dyadobacter</taxon>
    </lineage>
</organism>
<feature type="transmembrane region" description="Helical" evidence="1">
    <location>
        <begin position="118"/>
        <end position="136"/>
    </location>
</feature>
<gene>
    <name evidence="2" type="ORF">FHS68_003731</name>
</gene>
<evidence type="ECO:0000256" key="1">
    <source>
        <dbReference type="SAM" id="Phobius"/>
    </source>
</evidence>
<name>A0ABX0URK2_9BACT</name>